<keyword evidence="4" id="KW-0010">Activator</keyword>
<dbReference type="Gene3D" id="1.10.10.10">
    <property type="entry name" value="Winged helix-like DNA-binding domain superfamily/Winged helix DNA-binding domain"/>
    <property type="match status" value="1"/>
</dbReference>
<dbReference type="InterPro" id="IPR000847">
    <property type="entry name" value="LysR_HTH_N"/>
</dbReference>
<feature type="domain" description="HTH lysR-type" evidence="6">
    <location>
        <begin position="1"/>
        <end position="58"/>
    </location>
</feature>
<evidence type="ECO:0000256" key="3">
    <source>
        <dbReference type="ARBA" id="ARBA00023125"/>
    </source>
</evidence>
<keyword evidence="3" id="KW-0238">DNA-binding</keyword>
<dbReference type="Gene3D" id="3.40.190.290">
    <property type="match status" value="1"/>
</dbReference>
<evidence type="ECO:0000313" key="8">
    <source>
        <dbReference type="Proteomes" id="UP001202922"/>
    </source>
</evidence>
<dbReference type="EMBL" id="JAKZBV010000001">
    <property type="protein sequence ID" value="MCH6470171.1"/>
    <property type="molecule type" value="Genomic_DNA"/>
</dbReference>
<reference evidence="7 8" key="1">
    <citation type="submission" date="2022-03" db="EMBL/GenBank/DDBJ databases">
        <title>Sinomonas sp. isolated from a soil.</title>
        <authorList>
            <person name="Han J."/>
            <person name="Kim D.-U."/>
        </authorList>
    </citation>
    <scope>NUCLEOTIDE SEQUENCE [LARGE SCALE GENOMIC DNA]</scope>
    <source>
        <strain evidence="7 8">5-5</strain>
    </source>
</reference>
<dbReference type="InterPro" id="IPR005119">
    <property type="entry name" value="LysR_subst-bd"/>
</dbReference>
<evidence type="ECO:0000256" key="5">
    <source>
        <dbReference type="ARBA" id="ARBA00023163"/>
    </source>
</evidence>
<accession>A0ABS9U0Q0</accession>
<dbReference type="Pfam" id="PF03466">
    <property type="entry name" value="LysR_substrate"/>
    <property type="match status" value="1"/>
</dbReference>
<dbReference type="SUPFAM" id="SSF53850">
    <property type="entry name" value="Periplasmic binding protein-like II"/>
    <property type="match status" value="1"/>
</dbReference>
<dbReference type="PANTHER" id="PTHR30293">
    <property type="entry name" value="TRANSCRIPTIONAL REGULATORY PROTEIN NAC-RELATED"/>
    <property type="match status" value="1"/>
</dbReference>
<evidence type="ECO:0000313" key="7">
    <source>
        <dbReference type="EMBL" id="MCH6470171.1"/>
    </source>
</evidence>
<dbReference type="SUPFAM" id="SSF46785">
    <property type="entry name" value="Winged helix' DNA-binding domain"/>
    <property type="match status" value="1"/>
</dbReference>
<dbReference type="Pfam" id="PF00126">
    <property type="entry name" value="HTH_1"/>
    <property type="match status" value="1"/>
</dbReference>
<dbReference type="PROSITE" id="PS50931">
    <property type="entry name" value="HTH_LYSR"/>
    <property type="match status" value="1"/>
</dbReference>
<dbReference type="RefSeq" id="WP_241053692.1">
    <property type="nucleotide sequence ID" value="NZ_JAKZBV010000001.1"/>
</dbReference>
<keyword evidence="8" id="KW-1185">Reference proteome</keyword>
<evidence type="ECO:0000256" key="2">
    <source>
        <dbReference type="ARBA" id="ARBA00023015"/>
    </source>
</evidence>
<name>A0ABS9U0Q0_9MICC</name>
<evidence type="ECO:0000256" key="4">
    <source>
        <dbReference type="ARBA" id="ARBA00023159"/>
    </source>
</evidence>
<comment type="similarity">
    <text evidence="1">Belongs to the LysR transcriptional regulatory family.</text>
</comment>
<proteinExistence type="inferred from homology"/>
<organism evidence="7 8">
    <name type="scientific">Sinomonas terrae</name>
    <dbReference type="NCBI Taxonomy" id="2908838"/>
    <lineage>
        <taxon>Bacteria</taxon>
        <taxon>Bacillati</taxon>
        <taxon>Actinomycetota</taxon>
        <taxon>Actinomycetes</taxon>
        <taxon>Micrococcales</taxon>
        <taxon>Micrococcaceae</taxon>
        <taxon>Sinomonas</taxon>
    </lineage>
</organism>
<comment type="caution">
    <text evidence="7">The sequence shown here is derived from an EMBL/GenBank/DDBJ whole genome shotgun (WGS) entry which is preliminary data.</text>
</comment>
<keyword evidence="5" id="KW-0804">Transcription</keyword>
<dbReference type="PRINTS" id="PR00039">
    <property type="entry name" value="HTHLYSR"/>
</dbReference>
<sequence length="310" mass="33584">METRRLRYFVTIVDSGTITRAAELLHIAQPALSQHVSALESEFKQQLLLRSRRGIVPTAAGRSLYRYAQSILRLENEAHHEIDSEVSSPSGTVTIGLATYSLASSLTIPILQAIRLRYPRIVMRIVETLTVIHSQAIRMGQIDAALVYDPGPIHGVNFERISTDPLVLISAADLEIPGATEDSVPVPALAELEFILPNRTHTLRSLMEQTLSRAGLELKVVVEMEHSRPLGDAVGLGLGVTVLPLPAAEARFAGEGFRLRRITDPGLTAGFALATPDHEATSAAADVVVQTLREMLLGPDSPWTTPAGTE</sequence>
<dbReference type="PANTHER" id="PTHR30293:SF0">
    <property type="entry name" value="NITROGEN ASSIMILATION REGULATORY PROTEIN NAC"/>
    <property type="match status" value="1"/>
</dbReference>
<gene>
    <name evidence="7" type="ORF">L0M17_09310</name>
</gene>
<dbReference type="InterPro" id="IPR036388">
    <property type="entry name" value="WH-like_DNA-bd_sf"/>
</dbReference>
<dbReference type="InterPro" id="IPR036390">
    <property type="entry name" value="WH_DNA-bd_sf"/>
</dbReference>
<keyword evidence="2" id="KW-0805">Transcription regulation</keyword>
<evidence type="ECO:0000259" key="6">
    <source>
        <dbReference type="PROSITE" id="PS50931"/>
    </source>
</evidence>
<evidence type="ECO:0000256" key="1">
    <source>
        <dbReference type="ARBA" id="ARBA00009437"/>
    </source>
</evidence>
<protein>
    <submittedName>
        <fullName evidence="7">LysR substrate-binding domain-containing protein</fullName>
    </submittedName>
</protein>
<dbReference type="Proteomes" id="UP001202922">
    <property type="component" value="Unassembled WGS sequence"/>
</dbReference>